<keyword evidence="2" id="KW-0479">Metal-binding</keyword>
<feature type="chain" id="PRO_5045733590" evidence="4">
    <location>
        <begin position="24"/>
        <end position="267"/>
    </location>
</feature>
<dbReference type="Gene3D" id="3.40.190.10">
    <property type="entry name" value="Periplasmic binding protein-like II"/>
    <property type="match status" value="2"/>
</dbReference>
<proteinExistence type="inferred from homology"/>
<evidence type="ECO:0000313" key="5">
    <source>
        <dbReference type="EMBL" id="MFD2618690.1"/>
    </source>
</evidence>
<dbReference type="PROSITE" id="PS51257">
    <property type="entry name" value="PROKAR_LIPOPROTEIN"/>
    <property type="match status" value="1"/>
</dbReference>
<organism evidence="5 6">
    <name type="scientific">Terrilactibacillus laevilacticus</name>
    <dbReference type="NCBI Taxonomy" id="1380157"/>
    <lineage>
        <taxon>Bacteria</taxon>
        <taxon>Bacillati</taxon>
        <taxon>Bacillota</taxon>
        <taxon>Bacilli</taxon>
        <taxon>Bacillales</taxon>
        <taxon>Bacillaceae</taxon>
        <taxon>Terrilactibacillus</taxon>
    </lineage>
</organism>
<evidence type="ECO:0000256" key="4">
    <source>
        <dbReference type="SAM" id="SignalP"/>
    </source>
</evidence>
<keyword evidence="3 4" id="KW-0732">Signal</keyword>
<evidence type="ECO:0000313" key="6">
    <source>
        <dbReference type="Proteomes" id="UP001597458"/>
    </source>
</evidence>
<dbReference type="CDD" id="cd13537">
    <property type="entry name" value="PBP2_YvgL_like"/>
    <property type="match status" value="1"/>
</dbReference>
<dbReference type="InterPro" id="IPR005950">
    <property type="entry name" value="ModA"/>
</dbReference>
<evidence type="ECO:0000256" key="2">
    <source>
        <dbReference type="ARBA" id="ARBA00022723"/>
    </source>
</evidence>
<comment type="similarity">
    <text evidence="1">Belongs to the bacterial solute-binding protein ModA family.</text>
</comment>
<evidence type="ECO:0000256" key="1">
    <source>
        <dbReference type="ARBA" id="ARBA00009175"/>
    </source>
</evidence>
<dbReference type="Pfam" id="PF13531">
    <property type="entry name" value="SBP_bac_11"/>
    <property type="match status" value="1"/>
</dbReference>
<dbReference type="RefSeq" id="WP_181406507.1">
    <property type="nucleotide sequence ID" value="NZ_JBHUMR010000025.1"/>
</dbReference>
<dbReference type="InterPro" id="IPR050682">
    <property type="entry name" value="ModA/WtpA"/>
</dbReference>
<dbReference type="PIRSF" id="PIRSF004846">
    <property type="entry name" value="ModA"/>
    <property type="match status" value="1"/>
</dbReference>
<name>A0ABW5PUR2_9BACI</name>
<accession>A0ABW5PUR2</accession>
<dbReference type="PANTHER" id="PTHR30632:SF0">
    <property type="entry name" value="SULFATE-BINDING PROTEIN"/>
    <property type="match status" value="1"/>
</dbReference>
<evidence type="ECO:0000256" key="3">
    <source>
        <dbReference type="ARBA" id="ARBA00022729"/>
    </source>
</evidence>
<dbReference type="Proteomes" id="UP001597458">
    <property type="component" value="Unassembled WGS sequence"/>
</dbReference>
<dbReference type="EMBL" id="JBHUMR010000025">
    <property type="protein sequence ID" value="MFD2618690.1"/>
    <property type="molecule type" value="Genomic_DNA"/>
</dbReference>
<protein>
    <submittedName>
        <fullName evidence="5">Molybdate ABC transporter substrate-binding protein</fullName>
    </submittedName>
</protein>
<gene>
    <name evidence="5" type="primary">modA</name>
    <name evidence="5" type="ORF">ACFSTF_15480</name>
</gene>
<feature type="signal peptide" evidence="4">
    <location>
        <begin position="1"/>
        <end position="23"/>
    </location>
</feature>
<keyword evidence="6" id="KW-1185">Reference proteome</keyword>
<dbReference type="NCBIfam" id="TIGR01256">
    <property type="entry name" value="modA"/>
    <property type="match status" value="1"/>
</dbReference>
<dbReference type="SUPFAM" id="SSF53850">
    <property type="entry name" value="Periplasmic binding protein-like II"/>
    <property type="match status" value="1"/>
</dbReference>
<dbReference type="PANTHER" id="PTHR30632">
    <property type="entry name" value="MOLYBDATE-BINDING PERIPLASMIC PROTEIN"/>
    <property type="match status" value="1"/>
</dbReference>
<sequence>MGVRYCGYLFICFILIISSGCSASFAKRQDGDNVHKKVTITLSAAASLQDALRTIQKQYDKKQNHTEVIFNFGGSGMLKQQIREGAPVDLFFSADEGNFRELVDQGLIKKKKNVLGNQLVLITSRKSANKLLDFNALTSSKVHQLAIGTPDSVPAGTYAKQTLTSLELWSRMKSKIVYAKDVRQVLTYVETNNVDAGLVYKTDAMQSDKVKIVKSAPAKSHDAIIYPLGVIKTTKHKKEAEAFFHFLQTKGALQIFQKYGFTILNKK</sequence>
<dbReference type="InterPro" id="IPR041879">
    <property type="entry name" value="YvgL-like_PBP2"/>
</dbReference>
<reference evidence="6" key="1">
    <citation type="journal article" date="2019" name="Int. J. Syst. Evol. Microbiol.">
        <title>The Global Catalogue of Microorganisms (GCM) 10K type strain sequencing project: providing services to taxonomists for standard genome sequencing and annotation.</title>
        <authorList>
            <consortium name="The Broad Institute Genomics Platform"/>
            <consortium name="The Broad Institute Genome Sequencing Center for Infectious Disease"/>
            <person name="Wu L."/>
            <person name="Ma J."/>
        </authorList>
    </citation>
    <scope>NUCLEOTIDE SEQUENCE [LARGE SCALE GENOMIC DNA]</scope>
    <source>
        <strain evidence="6">TISTR 2241</strain>
    </source>
</reference>
<comment type="caution">
    <text evidence="5">The sequence shown here is derived from an EMBL/GenBank/DDBJ whole genome shotgun (WGS) entry which is preliminary data.</text>
</comment>